<feature type="region of interest" description="Disordered" evidence="1">
    <location>
        <begin position="391"/>
        <end position="635"/>
    </location>
</feature>
<feature type="region of interest" description="Disordered" evidence="1">
    <location>
        <begin position="659"/>
        <end position="811"/>
    </location>
</feature>
<feature type="compositionally biased region" description="Basic residues" evidence="1">
    <location>
        <begin position="486"/>
        <end position="498"/>
    </location>
</feature>
<gene>
    <name evidence="2" type="ORF">FOMPIDRAFT_1023137</name>
</gene>
<feature type="compositionally biased region" description="Polar residues" evidence="1">
    <location>
        <begin position="775"/>
        <end position="791"/>
    </location>
</feature>
<feature type="compositionally biased region" description="Polar residues" evidence="1">
    <location>
        <begin position="457"/>
        <end position="481"/>
    </location>
</feature>
<feature type="region of interest" description="Disordered" evidence="1">
    <location>
        <begin position="1"/>
        <end position="172"/>
    </location>
</feature>
<name>S8FTX2_FOMSC</name>
<evidence type="ECO:0000313" key="3">
    <source>
        <dbReference type="Proteomes" id="UP000015241"/>
    </source>
</evidence>
<feature type="compositionally biased region" description="Basic and acidic residues" evidence="1">
    <location>
        <begin position="682"/>
        <end position="691"/>
    </location>
</feature>
<dbReference type="AlphaFoldDB" id="S8FTX2"/>
<feature type="compositionally biased region" description="Gly residues" evidence="1">
    <location>
        <begin position="361"/>
        <end position="374"/>
    </location>
</feature>
<protein>
    <submittedName>
        <fullName evidence="2">Uncharacterized protein</fullName>
    </submittedName>
</protein>
<dbReference type="InParanoid" id="S8FTX2"/>
<sequence>MLASPISQTSGPLAEPPRLQVTSPVEPSYSRQTKDDNLPPLPTPHSEVSSPSGGFFGRISKRLRPATTPEPLDVPPTPFQISLPSRSRSNQSRSRSRGRTQDDAASGANAPQPDAAKPRRPNVRISTVPVPAGPKPSAFPNSFSNAETRRAAMRARGLAPPPSRSRYKDVNGEWMPLSEQEKELDRMFAVVVQGTTPVSDNEETEAKKFRDAWLARYRAEIAQSSGEAGQGQLLPSVSDAYANGDAAPTGALGLIFPSTSASVPTLPSLAPPEPSAHARHPNEHGGAARGRRVHDNYRPELVPLVDPSLPEVSPEDATAQRSPQARDRRSSEVSERVSRWLQNSLRPRSRSQSASRDDDAGGGSGGGGGGGGRFGLFSKRYSIDASIIPTPYCAESDARRAEVGGRASSARSSIDSTAAPGAPRNRRPPPRKLPPVPPSAFTPVKERHELDGPIVVTATSPSDSPASQTMQSNGSRTSLDEQGNLRVRRVQVGHRRGRSITSSDHDGGGGGGGGGGPGSSSHYSHGHGMPALSPTRSTSSSEMGLPATPTTDTHGDPPPPPPRDYRPGSSGGRSQSQSQHGHPATTAAATQASLGRGKSLPPPPTRPVPPLPAEAALAEDDEDGEDSGEGSSFVEVDMEFGVKMQNEAQKMRALMAAAASASARPAPVETRRRPTLVGTLFTKKDEVEGPPRFKNPRAATSMQNMKRAVTGTFASLTSRPKTMVIPDNASDKSHSTTSLSLGHGAPPMPPAPPSSFPQARVSSSTARSPKRKKSSMSALSQTLSPTTPTRSSEAHARPRQAVAPKIHDRGSIYVEAARIEDEESRRLSEMAFLDY</sequence>
<feature type="compositionally biased region" description="Pro residues" evidence="1">
    <location>
        <begin position="600"/>
        <end position="612"/>
    </location>
</feature>
<feature type="compositionally biased region" description="Pro residues" evidence="1">
    <location>
        <begin position="746"/>
        <end position="755"/>
    </location>
</feature>
<feature type="compositionally biased region" description="Low complexity" evidence="1">
    <location>
        <begin position="344"/>
        <end position="354"/>
    </location>
</feature>
<dbReference type="OrthoDB" id="3168445at2759"/>
<feature type="region of interest" description="Disordered" evidence="1">
    <location>
        <begin position="254"/>
        <end position="376"/>
    </location>
</feature>
<feature type="compositionally biased region" description="Low complexity" evidence="1">
    <location>
        <begin position="519"/>
        <end position="528"/>
    </location>
</feature>
<keyword evidence="3" id="KW-1185">Reference proteome</keyword>
<feature type="compositionally biased region" description="Gly residues" evidence="1">
    <location>
        <begin position="508"/>
        <end position="518"/>
    </location>
</feature>
<feature type="compositionally biased region" description="Basic and acidic residues" evidence="1">
    <location>
        <begin position="324"/>
        <end position="338"/>
    </location>
</feature>
<feature type="compositionally biased region" description="Polar residues" evidence="1">
    <location>
        <begin position="20"/>
        <end position="31"/>
    </location>
</feature>
<dbReference type="HOGENOM" id="CLU_340103_0_0_1"/>
<accession>S8FTX2</accession>
<feature type="compositionally biased region" description="Polar residues" evidence="1">
    <location>
        <begin position="1"/>
        <end position="11"/>
    </location>
</feature>
<feature type="compositionally biased region" description="Low complexity" evidence="1">
    <location>
        <begin position="572"/>
        <end position="583"/>
    </location>
</feature>
<proteinExistence type="predicted"/>
<organism evidence="2 3">
    <name type="scientific">Fomitopsis schrenkii</name>
    <name type="common">Brown rot fungus</name>
    <dbReference type="NCBI Taxonomy" id="2126942"/>
    <lineage>
        <taxon>Eukaryota</taxon>
        <taxon>Fungi</taxon>
        <taxon>Dikarya</taxon>
        <taxon>Basidiomycota</taxon>
        <taxon>Agaricomycotina</taxon>
        <taxon>Agaricomycetes</taxon>
        <taxon>Polyporales</taxon>
        <taxon>Fomitopsis</taxon>
    </lineage>
</organism>
<feature type="compositionally biased region" description="Pro residues" evidence="1">
    <location>
        <begin position="431"/>
        <end position="440"/>
    </location>
</feature>
<evidence type="ECO:0000313" key="2">
    <source>
        <dbReference type="EMBL" id="EPT01635.1"/>
    </source>
</evidence>
<dbReference type="Proteomes" id="UP000015241">
    <property type="component" value="Unassembled WGS sequence"/>
</dbReference>
<feature type="compositionally biased region" description="Acidic residues" evidence="1">
    <location>
        <begin position="617"/>
        <end position="628"/>
    </location>
</feature>
<evidence type="ECO:0000256" key="1">
    <source>
        <dbReference type="SAM" id="MobiDB-lite"/>
    </source>
</evidence>
<reference evidence="2 3" key="1">
    <citation type="journal article" date="2012" name="Science">
        <title>The Paleozoic origin of enzymatic lignin decomposition reconstructed from 31 fungal genomes.</title>
        <authorList>
            <person name="Floudas D."/>
            <person name="Binder M."/>
            <person name="Riley R."/>
            <person name="Barry K."/>
            <person name="Blanchette R.A."/>
            <person name="Henrissat B."/>
            <person name="Martinez A.T."/>
            <person name="Otillar R."/>
            <person name="Spatafora J.W."/>
            <person name="Yadav J.S."/>
            <person name="Aerts A."/>
            <person name="Benoit I."/>
            <person name="Boyd A."/>
            <person name="Carlson A."/>
            <person name="Copeland A."/>
            <person name="Coutinho P.M."/>
            <person name="de Vries R.P."/>
            <person name="Ferreira P."/>
            <person name="Findley K."/>
            <person name="Foster B."/>
            <person name="Gaskell J."/>
            <person name="Glotzer D."/>
            <person name="Gorecki P."/>
            <person name="Heitman J."/>
            <person name="Hesse C."/>
            <person name="Hori C."/>
            <person name="Igarashi K."/>
            <person name="Jurgens J.A."/>
            <person name="Kallen N."/>
            <person name="Kersten P."/>
            <person name="Kohler A."/>
            <person name="Kuees U."/>
            <person name="Kumar T.K.A."/>
            <person name="Kuo A."/>
            <person name="LaButti K."/>
            <person name="Larrondo L.F."/>
            <person name="Lindquist E."/>
            <person name="Ling A."/>
            <person name="Lombard V."/>
            <person name="Lucas S."/>
            <person name="Lundell T."/>
            <person name="Martin R."/>
            <person name="McLaughlin D.J."/>
            <person name="Morgenstern I."/>
            <person name="Morin E."/>
            <person name="Murat C."/>
            <person name="Nagy L.G."/>
            <person name="Nolan M."/>
            <person name="Ohm R.A."/>
            <person name="Patyshakuliyeva A."/>
            <person name="Rokas A."/>
            <person name="Ruiz-Duenas F.J."/>
            <person name="Sabat G."/>
            <person name="Salamov A."/>
            <person name="Samejima M."/>
            <person name="Schmutz J."/>
            <person name="Slot J.C."/>
            <person name="St John F."/>
            <person name="Stenlid J."/>
            <person name="Sun H."/>
            <person name="Sun S."/>
            <person name="Syed K."/>
            <person name="Tsang A."/>
            <person name="Wiebenga A."/>
            <person name="Young D."/>
            <person name="Pisabarro A."/>
            <person name="Eastwood D.C."/>
            <person name="Martin F."/>
            <person name="Cullen D."/>
            <person name="Grigoriev I.V."/>
            <person name="Hibbett D.S."/>
        </authorList>
    </citation>
    <scope>NUCLEOTIDE SEQUENCE</scope>
    <source>
        <strain evidence="3">FP-58527</strain>
    </source>
</reference>
<dbReference type="EMBL" id="KE504140">
    <property type="protein sequence ID" value="EPT01635.1"/>
    <property type="molecule type" value="Genomic_DNA"/>
</dbReference>